<evidence type="ECO:0000259" key="1">
    <source>
        <dbReference type="Pfam" id="PF13946"/>
    </source>
</evidence>
<evidence type="ECO:0000313" key="2">
    <source>
        <dbReference type="EMBL" id="XBO40412.1"/>
    </source>
</evidence>
<dbReference type="EMBL" id="CP157484">
    <property type="protein sequence ID" value="XBO40412.1"/>
    <property type="molecule type" value="Genomic_DNA"/>
</dbReference>
<feature type="domain" description="DUF4214" evidence="1">
    <location>
        <begin position="42"/>
        <end position="97"/>
    </location>
</feature>
<dbReference type="Pfam" id="PF13946">
    <property type="entry name" value="DUF4214"/>
    <property type="match status" value="1"/>
</dbReference>
<dbReference type="InterPro" id="IPR025282">
    <property type="entry name" value="DUF4214"/>
</dbReference>
<accession>A0AAU7JJ17</accession>
<dbReference type="AlphaFoldDB" id="A0AAU7JJ17"/>
<name>A0AAU7JJ17_9HYPH</name>
<protein>
    <submittedName>
        <fullName evidence="2">DUF4214 domain-containing protein</fullName>
    </submittedName>
</protein>
<reference evidence="2" key="1">
    <citation type="submission" date="2024-05" db="EMBL/GenBank/DDBJ databases">
        <authorList>
            <person name="Kim S."/>
            <person name="Heo J."/>
            <person name="Choi H."/>
            <person name="Choi Y."/>
            <person name="Kwon S.-W."/>
            <person name="Kim Y."/>
        </authorList>
    </citation>
    <scope>NUCLEOTIDE SEQUENCE</scope>
    <source>
        <strain evidence="2">KACC 23698</strain>
    </source>
</reference>
<proteinExistence type="predicted"/>
<gene>
    <name evidence="2" type="ORF">ABEG18_06495</name>
</gene>
<dbReference type="RefSeq" id="WP_406857272.1">
    <property type="nucleotide sequence ID" value="NZ_CP157484.1"/>
</dbReference>
<sequence length="547" mass="56050">MASIQGVYVALFNRPADPAGLKFFSDATGNGKDLTKIGDLASTAEYQTRFTGQSNTQIVNSIYKSLFNRDAEPTGLSFFVDALTSGRQTINTIAINILDGALGADKTLIDLKVSAADLFTSHIDTSAEISAYNGTSAANAGRAYLSAVLTTLPSVTQVDAAIAGIVSGAGGGTGGVPGQTFTLTAGADNFLPTATNAAFKTTDNDDTFRANVTANSLTSADNIDAGGGNDTLNALYTVLTTAKPVLTNLENVFVTATGNTVQLDLSDSTGVAALWNKSSSTVFQGVGMKLGTDAGLTGAITETTVFIYPAATGTEDKATLQVREATFNTANKAVFIDAIEHLTIQQSDDPATPGNVSTIAGLQTLAARTIDITGEGALNLGGAQTQVPKLTTLDASHHKGDMTFDVNTAASPPTQPLTILPSAQGVNTITLKAGNGLPDVIQFTADNVSTVGKLTTVANFNQNAEDKLDLKAFALGSDTTVGTTGATLTGDTAGFFTGTNRVVLNDATDTIYVDINKDGNFSATTDLAIKITGVTAAGFTAADLVLS</sequence>
<organism evidence="2">
    <name type="scientific">Alsobacter sp. KACC 23698</name>
    <dbReference type="NCBI Taxonomy" id="3149229"/>
    <lineage>
        <taxon>Bacteria</taxon>
        <taxon>Pseudomonadati</taxon>
        <taxon>Pseudomonadota</taxon>
        <taxon>Alphaproteobacteria</taxon>
        <taxon>Hyphomicrobiales</taxon>
        <taxon>Alsobacteraceae</taxon>
        <taxon>Alsobacter</taxon>
    </lineage>
</organism>